<proteinExistence type="predicted"/>
<accession>A0ACC2VNN4</accession>
<gene>
    <name evidence="1" type="ORF">QFC19_005483</name>
</gene>
<organism evidence="1 2">
    <name type="scientific">Naganishia cerealis</name>
    <dbReference type="NCBI Taxonomy" id="610337"/>
    <lineage>
        <taxon>Eukaryota</taxon>
        <taxon>Fungi</taxon>
        <taxon>Dikarya</taxon>
        <taxon>Basidiomycota</taxon>
        <taxon>Agaricomycotina</taxon>
        <taxon>Tremellomycetes</taxon>
        <taxon>Filobasidiales</taxon>
        <taxon>Filobasidiaceae</taxon>
        <taxon>Naganishia</taxon>
    </lineage>
</organism>
<evidence type="ECO:0000313" key="2">
    <source>
        <dbReference type="Proteomes" id="UP001241377"/>
    </source>
</evidence>
<dbReference type="Proteomes" id="UP001241377">
    <property type="component" value="Unassembled WGS sequence"/>
</dbReference>
<evidence type="ECO:0000313" key="1">
    <source>
        <dbReference type="EMBL" id="KAJ9100744.1"/>
    </source>
</evidence>
<dbReference type="EMBL" id="JASBWR010000062">
    <property type="protein sequence ID" value="KAJ9100744.1"/>
    <property type="molecule type" value="Genomic_DNA"/>
</dbReference>
<name>A0ACC2VNN4_9TREE</name>
<keyword evidence="2" id="KW-1185">Reference proteome</keyword>
<sequence>MPKSQNHSKKDRAQDDSKPYQRQQAHTTRNVDSQPKQQQRNSSTSQTESVTSAILASISQPPATRPKKTSSGANRPSLLVNNRGRQAEHIQVGPSPDIVHEQLFTTEGADATTVQVKHAEFWRTCLPSEPSIYSSLLVDIGNANDKQITADGSTSASNPIRYRTLCFLTKKTVPIESTDTLPIFNPPLAYPSAPRYTFNCRAGPSIDLTNPADHSRVRHYTIKMMQIMAKDPKFMLSEADMPYLIVPVSHSHTADLDQSPGDSIAWEEVHAFAAADGRMLERDEVADEIRLKAIVDDGLLGYYHTDGSARFQILGLCHDLCPSSKLVSDGGSEYSIISIQPKRWKETLASRGEELWEDQPVFEVETAYDLHQMARPASSLRSHCRCKSIRHPSTPSSSQR</sequence>
<reference evidence="1" key="1">
    <citation type="submission" date="2023-04" db="EMBL/GenBank/DDBJ databases">
        <title>Draft Genome sequencing of Naganishia species isolated from polar environments using Oxford Nanopore Technology.</title>
        <authorList>
            <person name="Leo P."/>
            <person name="Venkateswaran K."/>
        </authorList>
    </citation>
    <scope>NUCLEOTIDE SEQUENCE</scope>
    <source>
        <strain evidence="1">MNA-CCFEE 5261</strain>
    </source>
</reference>
<protein>
    <submittedName>
        <fullName evidence="1">Uncharacterized protein</fullName>
    </submittedName>
</protein>
<comment type="caution">
    <text evidence="1">The sequence shown here is derived from an EMBL/GenBank/DDBJ whole genome shotgun (WGS) entry which is preliminary data.</text>
</comment>